<feature type="compositionally biased region" description="Basic and acidic residues" evidence="3">
    <location>
        <begin position="349"/>
        <end position="413"/>
    </location>
</feature>
<feature type="compositionally biased region" description="Basic and acidic residues" evidence="3">
    <location>
        <begin position="451"/>
        <end position="473"/>
    </location>
</feature>
<feature type="compositionally biased region" description="Polar residues" evidence="3">
    <location>
        <begin position="670"/>
        <end position="680"/>
    </location>
</feature>
<dbReference type="CDD" id="cd02537">
    <property type="entry name" value="GT8_Glycogenin"/>
    <property type="match status" value="1"/>
</dbReference>
<feature type="region of interest" description="Disordered" evidence="3">
    <location>
        <begin position="526"/>
        <end position="563"/>
    </location>
</feature>
<evidence type="ECO:0000256" key="2">
    <source>
        <dbReference type="ARBA" id="ARBA00038934"/>
    </source>
</evidence>
<feature type="compositionally biased region" description="Polar residues" evidence="3">
    <location>
        <begin position="768"/>
        <end position="778"/>
    </location>
</feature>
<comment type="similarity">
    <text evidence="1">Belongs to the glycosyltransferase 8 family. Glycogenin subfamily.</text>
</comment>
<name>A0A9P0DWF2_DIABA</name>
<protein>
    <recommendedName>
        <fullName evidence="2">glycogenin glucosyltransferase</fullName>
        <ecNumber evidence="2">2.4.1.186</ecNumber>
    </recommendedName>
</protein>
<dbReference type="Gene3D" id="3.90.550.10">
    <property type="entry name" value="Spore Coat Polysaccharide Biosynthesis Protein SpsA, Chain A"/>
    <property type="match status" value="1"/>
</dbReference>
<dbReference type="FunFam" id="3.90.550.10:FF:000085">
    <property type="entry name" value="Glycogenin, isoform B"/>
    <property type="match status" value="1"/>
</dbReference>
<dbReference type="SUPFAM" id="SSF53448">
    <property type="entry name" value="Nucleotide-diphospho-sugar transferases"/>
    <property type="match status" value="1"/>
</dbReference>
<feature type="compositionally biased region" description="Basic and acidic residues" evidence="3">
    <location>
        <begin position="481"/>
        <end position="498"/>
    </location>
</feature>
<feature type="compositionally biased region" description="Polar residues" evidence="3">
    <location>
        <begin position="1076"/>
        <end position="1085"/>
    </location>
</feature>
<dbReference type="EC" id="2.4.1.186" evidence="2"/>
<evidence type="ECO:0000256" key="1">
    <source>
        <dbReference type="ARBA" id="ARBA00038162"/>
    </source>
</evidence>
<feature type="compositionally biased region" description="Low complexity" evidence="3">
    <location>
        <begin position="1124"/>
        <end position="1147"/>
    </location>
</feature>
<dbReference type="InterPro" id="IPR029044">
    <property type="entry name" value="Nucleotide-diphossugar_trans"/>
</dbReference>
<dbReference type="OrthoDB" id="2014201at2759"/>
<evidence type="ECO:0000313" key="4">
    <source>
        <dbReference type="EMBL" id="CAH1256437.1"/>
    </source>
</evidence>
<dbReference type="Pfam" id="PF01501">
    <property type="entry name" value="Glyco_transf_8"/>
    <property type="match status" value="1"/>
</dbReference>
<organism evidence="4 5">
    <name type="scientific">Diabrotica balteata</name>
    <name type="common">Banded cucumber beetle</name>
    <dbReference type="NCBI Taxonomy" id="107213"/>
    <lineage>
        <taxon>Eukaryota</taxon>
        <taxon>Metazoa</taxon>
        <taxon>Ecdysozoa</taxon>
        <taxon>Arthropoda</taxon>
        <taxon>Hexapoda</taxon>
        <taxon>Insecta</taxon>
        <taxon>Pterygota</taxon>
        <taxon>Neoptera</taxon>
        <taxon>Endopterygota</taxon>
        <taxon>Coleoptera</taxon>
        <taxon>Polyphaga</taxon>
        <taxon>Cucujiformia</taxon>
        <taxon>Chrysomeloidea</taxon>
        <taxon>Chrysomelidae</taxon>
        <taxon>Galerucinae</taxon>
        <taxon>Diabroticina</taxon>
        <taxon>Diabroticites</taxon>
        <taxon>Diabrotica</taxon>
    </lineage>
</organism>
<keyword evidence="5" id="KW-1185">Reference proteome</keyword>
<feature type="compositionally biased region" description="Low complexity" evidence="3">
    <location>
        <begin position="752"/>
        <end position="767"/>
    </location>
</feature>
<dbReference type="InterPro" id="IPR002495">
    <property type="entry name" value="Glyco_trans_8"/>
</dbReference>
<evidence type="ECO:0000256" key="3">
    <source>
        <dbReference type="SAM" id="MobiDB-lite"/>
    </source>
</evidence>
<feature type="region of interest" description="Disordered" evidence="3">
    <location>
        <begin position="333"/>
        <end position="418"/>
    </location>
</feature>
<feature type="compositionally biased region" description="Basic and acidic residues" evidence="3">
    <location>
        <begin position="909"/>
        <end position="928"/>
    </location>
</feature>
<dbReference type="Proteomes" id="UP001153709">
    <property type="component" value="Chromosome 10"/>
</dbReference>
<feature type="compositionally biased region" description="Basic and acidic residues" evidence="3">
    <location>
        <begin position="891"/>
        <end position="900"/>
    </location>
</feature>
<feature type="compositionally biased region" description="Polar residues" evidence="3">
    <location>
        <begin position="811"/>
        <end position="822"/>
    </location>
</feature>
<feature type="compositionally biased region" description="Pro residues" evidence="3">
    <location>
        <begin position="1114"/>
        <end position="1123"/>
    </location>
</feature>
<proteinExistence type="inferred from homology"/>
<sequence length="1175" mass="130370">MGGGYAWVTLATNDSYSLGSLVLAHSLKQVGTKQQLAVLITPGVTNSMRSKLNEVFNVVKEVNILDSKDEANLRLLKRPELGITFTKLHCWRLTQFEKCVFLDADTLILENCDELFEREELSAAPDIGWPDCFNSGVFVYRPSNETYEKLIQFALEKGSFDGGDQGLLNLYFSDWAHKDISKHLPFIYNLASTACYSYLPAFKQFGKNAKIIHFIGASKPWLQYFNTETRKVHPSEGLQHLEIILQRWWDIFCNLIHPALTPDMTSHRHTVHGSQSYTSQSDSHTSYYYDHEHNPSVQNPQNAEDFQNVWDPWEEYDSRQSGNIVPQNITHEESHSQHYGQSHSSNFEQTHHSDHGHDTHIHQSDHFKQTHHYDHGHDSHIHQNDHFKHTPSHLSDHHQTAQNIDHSHHEQSHTHSHYVQPVYTENKPSETHFPDQSSCSSYVEYRPPEIYHSENKPSESHYHHSVDHTPSEHHPHHHYEQKHESSHNYEHHTDRRESSSQNQQNLIESHNTNTFSRADHNVHIHHPLIPTSSQPHSPNIHHQPPTSDYSSDHPPPNDPRLPDECVATTTVSNEITLQSDSNEENSDNQAGLAGAFANLTLGQPRTPEQQALDDHLRRQGWEVGNIDYLGRDSFDNIWSKICETLALAPDAAPTVEQPQEAAPVVLSATVEVSDSPQSKTEPPAEAIPSPQTPQPVPSESKDPLPTEAAPKVPPIQSIPEQPVSQKPVVEIPSAGTAPPEAVASQQESPKSETPIQQPTPSEQESQQVPVETNQSVQPSEVKEPATGAPSPAAKTIEPVSTEPPKEEPTVVSESPKQVSETPQADLPKAADSSKESTDTLTAQSVSEKPPTEPVTVVSQSPEKPEDQKPTIEDLKSPEVVSDSPQVPTQEPVKEASKDSTQEVQQETPKSPKEDQKVTPAESPKEPQKEILTQAPAEAQKEVPKVQQKEPVEAPKESPKEAQKEAPKESPKETTKEPPKEAPKESPKEAPKESPKEAPKESPKEAPKESPKEAPKVPPAQKEAPKESPKGAQKEAPKQSPKEAQKETSKEVQKPKESSEKSPKESPKELEKPSPKQTSTPKQSPVSKKGKKDPPKEESKQKETAELPSSKVTEPTPPTTPVSPPVSQEPSSPSPVSKAELQVSASVPETPPPAPSSEAAKGPTPPPRKSGGGKKK</sequence>
<feature type="region of interest" description="Disordered" evidence="3">
    <location>
        <begin position="266"/>
        <end position="303"/>
    </location>
</feature>
<dbReference type="AlphaFoldDB" id="A0A9P0DWF2"/>
<feature type="compositionally biased region" description="Basic and acidic residues" evidence="3">
    <location>
        <begin position="1022"/>
        <end position="1073"/>
    </location>
</feature>
<dbReference type="EMBL" id="OU898285">
    <property type="protein sequence ID" value="CAH1256437.1"/>
    <property type="molecule type" value="Genomic_DNA"/>
</dbReference>
<dbReference type="PANTHER" id="PTHR11183">
    <property type="entry name" value="GLYCOGENIN SUBFAMILY MEMBER"/>
    <property type="match status" value="1"/>
</dbReference>
<feature type="region of interest" description="Disordered" evidence="3">
    <location>
        <begin position="668"/>
        <end position="1175"/>
    </location>
</feature>
<dbReference type="GO" id="GO:0008466">
    <property type="term" value="F:glycogenin glucosyltransferase activity"/>
    <property type="evidence" value="ECO:0007669"/>
    <property type="project" value="UniProtKB-EC"/>
</dbReference>
<feature type="compositionally biased region" description="Basic and acidic residues" evidence="3">
    <location>
        <begin position="938"/>
        <end position="1014"/>
    </location>
</feature>
<accession>A0A9P0DWF2</accession>
<evidence type="ECO:0000313" key="5">
    <source>
        <dbReference type="Proteomes" id="UP001153709"/>
    </source>
</evidence>
<feature type="compositionally biased region" description="Basic and acidic residues" evidence="3">
    <location>
        <begin position="1091"/>
        <end position="1104"/>
    </location>
</feature>
<dbReference type="InterPro" id="IPR050587">
    <property type="entry name" value="GNT1/Glycosyltrans_8"/>
</dbReference>
<feature type="region of interest" description="Disordered" evidence="3">
    <location>
        <begin position="451"/>
        <end position="505"/>
    </location>
</feature>
<feature type="compositionally biased region" description="Basic and acidic residues" evidence="3">
    <location>
        <begin position="862"/>
        <end position="876"/>
    </location>
</feature>
<reference evidence="4" key="1">
    <citation type="submission" date="2022-01" db="EMBL/GenBank/DDBJ databases">
        <authorList>
            <person name="King R."/>
        </authorList>
    </citation>
    <scope>NUCLEOTIDE SEQUENCE</scope>
</reference>
<gene>
    <name evidence="4" type="ORF">DIABBA_LOCUS2634</name>
</gene>
<dbReference type="GO" id="GO:0005978">
    <property type="term" value="P:glycogen biosynthetic process"/>
    <property type="evidence" value="ECO:0007669"/>
    <property type="project" value="UniProtKB-ARBA"/>
</dbReference>
<feature type="compositionally biased region" description="Polar residues" evidence="3">
    <location>
        <begin position="272"/>
        <end position="286"/>
    </location>
</feature>